<evidence type="ECO:0000256" key="2">
    <source>
        <dbReference type="ARBA" id="ARBA00022705"/>
    </source>
</evidence>
<dbReference type="PANTHER" id="PTHR13395:SF6">
    <property type="entry name" value="SISTER CHROMATID COHESION PROTEIN DCC1"/>
    <property type="match status" value="1"/>
</dbReference>
<dbReference type="STRING" id="1245769.A0A0C7N527"/>
<protein>
    <submittedName>
        <fullName evidence="3">LALA0S03e09538g1_1</fullName>
    </submittedName>
</protein>
<comment type="similarity">
    <text evidence="1">Belongs to the DCC1 family.</text>
</comment>
<dbReference type="GO" id="GO:0000785">
    <property type="term" value="C:chromatin"/>
    <property type="evidence" value="ECO:0007669"/>
    <property type="project" value="TreeGrafter"/>
</dbReference>
<keyword evidence="4" id="KW-1185">Reference proteome</keyword>
<evidence type="ECO:0000313" key="4">
    <source>
        <dbReference type="Proteomes" id="UP000054304"/>
    </source>
</evidence>
<proteinExistence type="inferred from homology"/>
<dbReference type="AlphaFoldDB" id="A0A0C7N527"/>
<dbReference type="EMBL" id="LN736362">
    <property type="protein sequence ID" value="CEP61728.1"/>
    <property type="molecule type" value="Genomic_DNA"/>
</dbReference>
<dbReference type="GO" id="GO:0006260">
    <property type="term" value="P:DNA replication"/>
    <property type="evidence" value="ECO:0007669"/>
    <property type="project" value="UniProtKB-KW"/>
</dbReference>
<dbReference type="GO" id="GO:0031390">
    <property type="term" value="C:Ctf18 RFC-like complex"/>
    <property type="evidence" value="ECO:0007669"/>
    <property type="project" value="EnsemblFungi"/>
</dbReference>
<dbReference type="InterPro" id="IPR019128">
    <property type="entry name" value="Dcc1"/>
</dbReference>
<evidence type="ECO:0000256" key="1">
    <source>
        <dbReference type="ARBA" id="ARBA00007017"/>
    </source>
</evidence>
<dbReference type="HOGENOM" id="CLU_034504_0_0_1"/>
<dbReference type="GO" id="GO:0034398">
    <property type="term" value="P:telomere tethering at nuclear periphery"/>
    <property type="evidence" value="ECO:0007669"/>
    <property type="project" value="EnsemblFungi"/>
</dbReference>
<sequence length="375" mass="42445">MPTANLYSKLQTDEDYKLLVLNGELLAALEGNSKLKFKAPGLEGSVVLCSNDKTWLLRQKNHSNTALIMREFVSNELGEEKIKLPAGIEEPSVNHLAYTKQGSELEARLTIGDIDISMLPIYSGDNESFKKSLQQSNGIRWTVEELENISPCSEQEFAVKWPILGGCNVEGIACILSQEFISKVLHILLMSCMAESLNFESLDVSKVFSALNKDMGEGEEFNPFSLDVVRTVIGKFSRVNKQGKYALQVKAVSQWYGIEALKKFASCALIPQEEFMIKWKALFPPYFRCDLDFAALRGYFYRPLGTSIQYFSKDALPDDPRGRFAYLFKLQSTWDLNEMIPYIEQLNTTGVKIDNFVMKYARRKKQGKLTLVSAR</sequence>
<gene>
    <name evidence="3" type="ORF">LALA0_S03e09538g</name>
</gene>
<dbReference type="GO" id="GO:0034088">
    <property type="term" value="P:maintenance of mitotic sister chromatid cohesion"/>
    <property type="evidence" value="ECO:0007669"/>
    <property type="project" value="TreeGrafter"/>
</dbReference>
<keyword evidence="2" id="KW-0235">DNA replication</keyword>
<dbReference type="PANTHER" id="PTHR13395">
    <property type="entry name" value="SISTER CHROMATID COHESION PROTEIN DCC1-RELATED"/>
    <property type="match status" value="1"/>
</dbReference>
<dbReference type="RefSeq" id="XP_022627960.1">
    <property type="nucleotide sequence ID" value="XM_022773491.1"/>
</dbReference>
<dbReference type="Pfam" id="PF09724">
    <property type="entry name" value="Dcc1"/>
    <property type="match status" value="1"/>
</dbReference>
<accession>A0A0C7N527</accession>
<name>A0A0C7N527_9SACH</name>
<dbReference type="OrthoDB" id="276989at2759"/>
<evidence type="ECO:0000313" key="3">
    <source>
        <dbReference type="EMBL" id="CEP61728.1"/>
    </source>
</evidence>
<dbReference type="GO" id="GO:0035753">
    <property type="term" value="P:maintenance of DNA trinucleotide repeats"/>
    <property type="evidence" value="ECO:0007669"/>
    <property type="project" value="EnsemblFungi"/>
</dbReference>
<reference evidence="3 4" key="1">
    <citation type="submission" date="2014-12" db="EMBL/GenBank/DDBJ databases">
        <authorList>
            <person name="Neuveglise Cecile"/>
        </authorList>
    </citation>
    <scope>NUCLEOTIDE SEQUENCE [LARGE SCALE GENOMIC DNA]</scope>
    <source>
        <strain evidence="3 4">CBS 12615</strain>
    </source>
</reference>
<dbReference type="Proteomes" id="UP000054304">
    <property type="component" value="Unassembled WGS sequence"/>
</dbReference>
<organism evidence="3 4">
    <name type="scientific">Lachancea lanzarotensis</name>
    <dbReference type="NCBI Taxonomy" id="1245769"/>
    <lineage>
        <taxon>Eukaryota</taxon>
        <taxon>Fungi</taxon>
        <taxon>Dikarya</taxon>
        <taxon>Ascomycota</taxon>
        <taxon>Saccharomycotina</taxon>
        <taxon>Saccharomycetes</taxon>
        <taxon>Saccharomycetales</taxon>
        <taxon>Saccharomycetaceae</taxon>
        <taxon>Lachancea</taxon>
    </lineage>
</organism>
<dbReference type="GO" id="GO:0000775">
    <property type="term" value="C:chromosome, centromeric region"/>
    <property type="evidence" value="ECO:0007669"/>
    <property type="project" value="TreeGrafter"/>
</dbReference>
<dbReference type="GeneID" id="34685164"/>